<reference evidence="2" key="2">
    <citation type="submission" date="2025-09" db="UniProtKB">
        <authorList>
            <consortium name="Ensembl"/>
        </authorList>
    </citation>
    <scope>IDENTIFICATION</scope>
</reference>
<dbReference type="Ensembl" id="ENSSDUT00000022181.1">
    <property type="protein sequence ID" value="ENSSDUP00000021781.1"/>
    <property type="gene ID" value="ENSSDUG00000015843.1"/>
</dbReference>
<protein>
    <recommendedName>
        <fullName evidence="1">C-type lectin domain-containing protein</fullName>
    </recommendedName>
</protein>
<evidence type="ECO:0000259" key="1">
    <source>
        <dbReference type="PROSITE" id="PS50041"/>
    </source>
</evidence>
<evidence type="ECO:0000313" key="2">
    <source>
        <dbReference type="Ensembl" id="ENSSDUP00000021781.1"/>
    </source>
</evidence>
<dbReference type="PROSITE" id="PS50041">
    <property type="entry name" value="C_TYPE_LECTIN_2"/>
    <property type="match status" value="1"/>
</dbReference>
<keyword evidence="3" id="KW-1185">Reference proteome</keyword>
<dbReference type="InterPro" id="IPR001304">
    <property type="entry name" value="C-type_lectin-like"/>
</dbReference>
<organism evidence="2 3">
    <name type="scientific">Seriola dumerili</name>
    <name type="common">Greater amberjack</name>
    <name type="synonym">Caranx dumerili</name>
    <dbReference type="NCBI Taxonomy" id="41447"/>
    <lineage>
        <taxon>Eukaryota</taxon>
        <taxon>Metazoa</taxon>
        <taxon>Chordata</taxon>
        <taxon>Craniata</taxon>
        <taxon>Vertebrata</taxon>
        <taxon>Euteleostomi</taxon>
        <taxon>Actinopterygii</taxon>
        <taxon>Neopterygii</taxon>
        <taxon>Teleostei</taxon>
        <taxon>Neoteleostei</taxon>
        <taxon>Acanthomorphata</taxon>
        <taxon>Carangaria</taxon>
        <taxon>Carangiformes</taxon>
        <taxon>Carangidae</taxon>
        <taxon>Seriola</taxon>
    </lineage>
</organism>
<proteinExistence type="predicted"/>
<dbReference type="AlphaFoldDB" id="A0A3B4UT17"/>
<evidence type="ECO:0000313" key="3">
    <source>
        <dbReference type="Proteomes" id="UP000261420"/>
    </source>
</evidence>
<name>A0A3B4UT17_SERDU</name>
<dbReference type="InterPro" id="IPR016187">
    <property type="entry name" value="CTDL_fold"/>
</dbReference>
<dbReference type="PANTHER" id="PTHR45784:SF3">
    <property type="entry name" value="C-TYPE LECTIN DOMAIN FAMILY 4 MEMBER K-LIKE-RELATED"/>
    <property type="match status" value="1"/>
</dbReference>
<sequence>CDKPHEVADTLFVSRWISCQYHFVSESKTFREAQRHYREKHTDLATIDNMEDNQKISWYLKENKVGEPNNRGNTEVCVAAKIGLSGRWEERSCDQSRGFICYSRGEWQPMMNEMSENRI</sequence>
<dbReference type="Pfam" id="PF00059">
    <property type="entry name" value="Lectin_C"/>
    <property type="match status" value="1"/>
</dbReference>
<dbReference type="Proteomes" id="UP000261420">
    <property type="component" value="Unplaced"/>
</dbReference>
<feature type="domain" description="C-type lectin" evidence="1">
    <location>
        <begin position="57"/>
        <end position="102"/>
    </location>
</feature>
<dbReference type="PANTHER" id="PTHR45784">
    <property type="entry name" value="C-TYPE LECTIN DOMAIN FAMILY 20 MEMBER A-RELATED"/>
    <property type="match status" value="1"/>
</dbReference>
<reference evidence="2" key="1">
    <citation type="submission" date="2025-08" db="UniProtKB">
        <authorList>
            <consortium name="Ensembl"/>
        </authorList>
    </citation>
    <scope>IDENTIFICATION</scope>
</reference>
<accession>A0A3B4UT17</accession>
<dbReference type="InterPro" id="IPR016186">
    <property type="entry name" value="C-type_lectin-like/link_sf"/>
</dbReference>
<dbReference type="SUPFAM" id="SSF56436">
    <property type="entry name" value="C-type lectin-like"/>
    <property type="match status" value="1"/>
</dbReference>
<dbReference type="Gene3D" id="3.10.100.10">
    <property type="entry name" value="Mannose-Binding Protein A, subunit A"/>
    <property type="match status" value="2"/>
</dbReference>